<dbReference type="InParanoid" id="K1PZL7"/>
<organism evidence="1">
    <name type="scientific">Magallana gigas</name>
    <name type="common">Pacific oyster</name>
    <name type="synonym">Crassostrea gigas</name>
    <dbReference type="NCBI Taxonomy" id="29159"/>
    <lineage>
        <taxon>Eukaryota</taxon>
        <taxon>Metazoa</taxon>
        <taxon>Spiralia</taxon>
        <taxon>Lophotrochozoa</taxon>
        <taxon>Mollusca</taxon>
        <taxon>Bivalvia</taxon>
        <taxon>Autobranchia</taxon>
        <taxon>Pteriomorphia</taxon>
        <taxon>Ostreida</taxon>
        <taxon>Ostreoidea</taxon>
        <taxon>Ostreidae</taxon>
        <taxon>Magallana</taxon>
    </lineage>
</organism>
<proteinExistence type="predicted"/>
<accession>K1PZL7</accession>
<name>K1PZL7_MAGGI</name>
<sequence length="122" mass="13855">MQAQNNHTVWGNNLMISNLERRQYVFSLTAINAIGESKPVQARCTIRDLDEESCLLSRFFGSLFGLFLLISVGLFSFIVVAIKRKQIIIYKCKDNRLEESRPSCTYGNVDVAGPENVYDLCQ</sequence>
<protein>
    <submittedName>
        <fullName evidence="1">Uncharacterized protein</fullName>
    </submittedName>
</protein>
<dbReference type="AlphaFoldDB" id="K1PZL7"/>
<dbReference type="HOGENOM" id="CLU_2028920_0_0_1"/>
<reference evidence="1" key="1">
    <citation type="journal article" date="2012" name="Nature">
        <title>The oyster genome reveals stress adaptation and complexity of shell formation.</title>
        <authorList>
            <person name="Zhang G."/>
            <person name="Fang X."/>
            <person name="Guo X."/>
            <person name="Li L."/>
            <person name="Luo R."/>
            <person name="Xu F."/>
            <person name="Yang P."/>
            <person name="Zhang L."/>
            <person name="Wang X."/>
            <person name="Qi H."/>
            <person name="Xiong Z."/>
            <person name="Que H."/>
            <person name="Xie Y."/>
            <person name="Holland P.W."/>
            <person name="Paps J."/>
            <person name="Zhu Y."/>
            <person name="Wu F."/>
            <person name="Chen Y."/>
            <person name="Wang J."/>
            <person name="Peng C."/>
            <person name="Meng J."/>
            <person name="Yang L."/>
            <person name="Liu J."/>
            <person name="Wen B."/>
            <person name="Zhang N."/>
            <person name="Huang Z."/>
            <person name="Zhu Q."/>
            <person name="Feng Y."/>
            <person name="Mount A."/>
            <person name="Hedgecock D."/>
            <person name="Xu Z."/>
            <person name="Liu Y."/>
            <person name="Domazet-Loso T."/>
            <person name="Du Y."/>
            <person name="Sun X."/>
            <person name="Zhang S."/>
            <person name="Liu B."/>
            <person name="Cheng P."/>
            <person name="Jiang X."/>
            <person name="Li J."/>
            <person name="Fan D."/>
            <person name="Wang W."/>
            <person name="Fu W."/>
            <person name="Wang T."/>
            <person name="Wang B."/>
            <person name="Zhang J."/>
            <person name="Peng Z."/>
            <person name="Li Y."/>
            <person name="Li N."/>
            <person name="Wang J."/>
            <person name="Chen M."/>
            <person name="He Y."/>
            <person name="Tan F."/>
            <person name="Song X."/>
            <person name="Zheng Q."/>
            <person name="Huang R."/>
            <person name="Yang H."/>
            <person name="Du X."/>
            <person name="Chen L."/>
            <person name="Yang M."/>
            <person name="Gaffney P.M."/>
            <person name="Wang S."/>
            <person name="Luo L."/>
            <person name="She Z."/>
            <person name="Ming Y."/>
            <person name="Huang W."/>
            <person name="Zhang S."/>
            <person name="Huang B."/>
            <person name="Zhang Y."/>
            <person name="Qu T."/>
            <person name="Ni P."/>
            <person name="Miao G."/>
            <person name="Wang J."/>
            <person name="Wang Q."/>
            <person name="Steinberg C.E."/>
            <person name="Wang H."/>
            <person name="Li N."/>
            <person name="Qian L."/>
            <person name="Zhang G."/>
            <person name="Li Y."/>
            <person name="Yang H."/>
            <person name="Liu X."/>
            <person name="Wang J."/>
            <person name="Yin Y."/>
            <person name="Wang J."/>
        </authorList>
    </citation>
    <scope>NUCLEOTIDE SEQUENCE [LARGE SCALE GENOMIC DNA]</scope>
    <source>
        <strain evidence="1">05x7-T-G4-1.051#20</strain>
    </source>
</reference>
<gene>
    <name evidence="1" type="ORF">CGI_10007874</name>
</gene>
<dbReference type="EMBL" id="JH816071">
    <property type="protein sequence ID" value="EKC24519.1"/>
    <property type="molecule type" value="Genomic_DNA"/>
</dbReference>
<evidence type="ECO:0000313" key="1">
    <source>
        <dbReference type="EMBL" id="EKC24519.1"/>
    </source>
</evidence>